<dbReference type="EC" id="5.4.99.-" evidence="3"/>
<dbReference type="InterPro" id="IPR006145">
    <property type="entry name" value="PsdUridine_synth_RsuA/RluA"/>
</dbReference>
<dbReference type="CDD" id="cd02869">
    <property type="entry name" value="PseudoU_synth_RluA_like"/>
    <property type="match status" value="1"/>
</dbReference>
<comment type="catalytic activity">
    <reaction evidence="1 3">
        <text>a uridine in RNA = a pseudouridine in RNA</text>
        <dbReference type="Rhea" id="RHEA:48348"/>
        <dbReference type="Rhea" id="RHEA-COMP:12068"/>
        <dbReference type="Rhea" id="RHEA-COMP:12069"/>
        <dbReference type="ChEBI" id="CHEBI:65314"/>
        <dbReference type="ChEBI" id="CHEBI:65315"/>
    </reaction>
</comment>
<dbReference type="GO" id="GO:0016853">
    <property type="term" value="F:isomerase activity"/>
    <property type="evidence" value="ECO:0007669"/>
    <property type="project" value="UniProtKB-KW"/>
</dbReference>
<dbReference type="InterPro" id="IPR006225">
    <property type="entry name" value="PsdUridine_synth_RluC/D"/>
</dbReference>
<proteinExistence type="inferred from homology"/>
<dbReference type="Proteomes" id="UP001398420">
    <property type="component" value="Unassembled WGS sequence"/>
</dbReference>
<protein>
    <recommendedName>
        <fullName evidence="3">Pseudouridine synthase</fullName>
        <ecNumber evidence="3">5.4.99.-</ecNumber>
    </recommendedName>
</protein>
<dbReference type="Pfam" id="PF00849">
    <property type="entry name" value="PseudoU_synth_2"/>
    <property type="match status" value="1"/>
</dbReference>
<dbReference type="EMBL" id="JBCEWA010000001">
    <property type="protein sequence ID" value="MEL5986853.1"/>
    <property type="molecule type" value="Genomic_DNA"/>
</dbReference>
<dbReference type="PANTHER" id="PTHR21600:SF35">
    <property type="entry name" value="PSEUDOURIDINE SYNTHASE"/>
    <property type="match status" value="1"/>
</dbReference>
<evidence type="ECO:0000256" key="1">
    <source>
        <dbReference type="ARBA" id="ARBA00000073"/>
    </source>
</evidence>
<dbReference type="PANTHER" id="PTHR21600">
    <property type="entry name" value="MITOCHONDRIAL RNA PSEUDOURIDINE SYNTHASE"/>
    <property type="match status" value="1"/>
</dbReference>
<gene>
    <name evidence="5" type="ORF">AAF454_00290</name>
</gene>
<dbReference type="NCBIfam" id="TIGR00005">
    <property type="entry name" value="rluA_subfam"/>
    <property type="match status" value="1"/>
</dbReference>
<dbReference type="SUPFAM" id="SSF55120">
    <property type="entry name" value="Pseudouridine synthase"/>
    <property type="match status" value="1"/>
</dbReference>
<dbReference type="RefSeq" id="WP_342302548.1">
    <property type="nucleotide sequence ID" value="NZ_JBCEWA010000001.1"/>
</dbReference>
<name>A0ABU9LGN6_9BACL</name>
<evidence type="ECO:0000259" key="4">
    <source>
        <dbReference type="Pfam" id="PF00849"/>
    </source>
</evidence>
<dbReference type="InterPro" id="IPR050188">
    <property type="entry name" value="RluA_PseudoU_synthase"/>
</dbReference>
<dbReference type="Gene3D" id="3.30.2350.10">
    <property type="entry name" value="Pseudouridine synthase"/>
    <property type="match status" value="1"/>
</dbReference>
<feature type="domain" description="Pseudouridine synthase RsuA/RluA-like" evidence="4">
    <location>
        <begin position="90"/>
        <end position="244"/>
    </location>
</feature>
<organism evidence="5 6">
    <name type="scientific">Kurthia gibsonii</name>
    <dbReference type="NCBI Taxonomy" id="33946"/>
    <lineage>
        <taxon>Bacteria</taxon>
        <taxon>Bacillati</taxon>
        <taxon>Bacillota</taxon>
        <taxon>Bacilli</taxon>
        <taxon>Bacillales</taxon>
        <taxon>Caryophanaceae</taxon>
        <taxon>Kurthia</taxon>
    </lineage>
</organism>
<dbReference type="InterPro" id="IPR020103">
    <property type="entry name" value="PsdUridine_synth_cat_dom_sf"/>
</dbReference>
<evidence type="ECO:0000256" key="2">
    <source>
        <dbReference type="ARBA" id="ARBA00010876"/>
    </source>
</evidence>
<evidence type="ECO:0000256" key="3">
    <source>
        <dbReference type="RuleBase" id="RU362028"/>
    </source>
</evidence>
<evidence type="ECO:0000313" key="5">
    <source>
        <dbReference type="EMBL" id="MEL5986853.1"/>
    </source>
</evidence>
<sequence>MTEQRYSIQFQATKEELLREALSSFGISKKGLTAIKHRGGQLLVNNEEKTVRHILSVGDFVTIYFPLEQPSEHIQPSSKSLDIVYEDAEIIVLNKPEGLATIPSYLHQEDSVASRLVHYFQKKNIASTVHIVNRLDRDTSGLMCVAKHSYIHYILSERQKKHEIHREYEAIVEGHVEQNQAEIIVPITRKEASMVERTVSEHGQYAHTAYTVLKRFTKEGQPMTHVRLKLYTGRTHQIRVHMASIGHPLVGDELYGGSTVFLSRQALHCVYVSLAHPITNEPIIFESALPDELAQLKGE</sequence>
<keyword evidence="3 5" id="KW-0413">Isomerase</keyword>
<comment type="caution">
    <text evidence="5">The sequence shown here is derived from an EMBL/GenBank/DDBJ whole genome shotgun (WGS) entry which is preliminary data.</text>
</comment>
<evidence type="ECO:0000313" key="6">
    <source>
        <dbReference type="Proteomes" id="UP001398420"/>
    </source>
</evidence>
<comment type="similarity">
    <text evidence="2 3">Belongs to the pseudouridine synthase RluA family.</text>
</comment>
<keyword evidence="6" id="KW-1185">Reference proteome</keyword>
<accession>A0ABU9LGN6</accession>
<comment type="function">
    <text evidence="3">Responsible for synthesis of pseudouridine from uracil.</text>
</comment>
<reference evidence="5 6" key="1">
    <citation type="submission" date="2024-04" db="EMBL/GenBank/DDBJ databases">
        <authorList>
            <person name="Wu Y.S."/>
            <person name="Zhang L."/>
        </authorList>
    </citation>
    <scope>NUCLEOTIDE SEQUENCE [LARGE SCALE GENOMIC DNA]</scope>
    <source>
        <strain evidence="5 6">KG-01</strain>
    </source>
</reference>